<name>A0AAV2RGS0_MEGNR</name>
<proteinExistence type="predicted"/>
<dbReference type="Proteomes" id="UP001497623">
    <property type="component" value="Unassembled WGS sequence"/>
</dbReference>
<evidence type="ECO:0000313" key="1">
    <source>
        <dbReference type="EMBL" id="CAL4125085.1"/>
    </source>
</evidence>
<gene>
    <name evidence="1" type="ORF">MNOR_LOCUS24977</name>
</gene>
<reference evidence="1 2" key="1">
    <citation type="submission" date="2024-05" db="EMBL/GenBank/DDBJ databases">
        <authorList>
            <person name="Wallberg A."/>
        </authorList>
    </citation>
    <scope>NUCLEOTIDE SEQUENCE [LARGE SCALE GENOMIC DNA]</scope>
</reference>
<dbReference type="EMBL" id="CAXKWB010023347">
    <property type="protein sequence ID" value="CAL4125085.1"/>
    <property type="molecule type" value="Genomic_DNA"/>
</dbReference>
<keyword evidence="2" id="KW-1185">Reference proteome</keyword>
<sequence length="117" mass="13581">MKSMYTNLSKNLPSTTLDQGMNIPTRLQVLNGKVSYLPCRVLLYDAKKLNHCLHLRHSIARYPDDTIEQDNHTIPNANLSHTWVAFVGDSKMRDKFTVMVFSLRTDFKWIISWDPLT</sequence>
<organism evidence="1 2">
    <name type="scientific">Meganyctiphanes norvegica</name>
    <name type="common">Northern krill</name>
    <name type="synonym">Thysanopoda norvegica</name>
    <dbReference type="NCBI Taxonomy" id="48144"/>
    <lineage>
        <taxon>Eukaryota</taxon>
        <taxon>Metazoa</taxon>
        <taxon>Ecdysozoa</taxon>
        <taxon>Arthropoda</taxon>
        <taxon>Crustacea</taxon>
        <taxon>Multicrustacea</taxon>
        <taxon>Malacostraca</taxon>
        <taxon>Eumalacostraca</taxon>
        <taxon>Eucarida</taxon>
        <taxon>Euphausiacea</taxon>
        <taxon>Euphausiidae</taxon>
        <taxon>Meganyctiphanes</taxon>
    </lineage>
</organism>
<comment type="caution">
    <text evidence="1">The sequence shown here is derived from an EMBL/GenBank/DDBJ whole genome shotgun (WGS) entry which is preliminary data.</text>
</comment>
<evidence type="ECO:0000313" key="2">
    <source>
        <dbReference type="Proteomes" id="UP001497623"/>
    </source>
</evidence>
<accession>A0AAV2RGS0</accession>
<protein>
    <submittedName>
        <fullName evidence="1">Uncharacterized protein</fullName>
    </submittedName>
</protein>
<dbReference type="AlphaFoldDB" id="A0AAV2RGS0"/>
<feature type="non-terminal residue" evidence="1">
    <location>
        <position position="117"/>
    </location>
</feature>